<evidence type="ECO:0000313" key="3">
    <source>
        <dbReference type="Proteomes" id="UP000231501"/>
    </source>
</evidence>
<feature type="domain" description="HNH nuclease" evidence="1">
    <location>
        <begin position="216"/>
        <end position="268"/>
    </location>
</feature>
<keyword evidence="3" id="KW-1185">Reference proteome</keyword>
<dbReference type="Pfam" id="PF13391">
    <property type="entry name" value="HNH_2"/>
    <property type="match status" value="1"/>
</dbReference>
<proteinExistence type="predicted"/>
<dbReference type="EMBL" id="PEOG01000019">
    <property type="protein sequence ID" value="PIM53566.1"/>
    <property type="molecule type" value="Genomic_DNA"/>
</dbReference>
<dbReference type="AlphaFoldDB" id="A0A2G9CAW0"/>
<keyword evidence="2" id="KW-0378">Hydrolase</keyword>
<gene>
    <name evidence="2" type="ORF">CS062_08810</name>
</gene>
<evidence type="ECO:0000313" key="2">
    <source>
        <dbReference type="EMBL" id="PIM53566.1"/>
    </source>
</evidence>
<dbReference type="InterPro" id="IPR003615">
    <property type="entry name" value="HNH_nuc"/>
</dbReference>
<dbReference type="OrthoDB" id="9811869at2"/>
<keyword evidence="2" id="KW-0255">Endonuclease</keyword>
<accession>A0A2G9CAW0</accession>
<dbReference type="Proteomes" id="UP000231501">
    <property type="component" value="Unassembled WGS sequence"/>
</dbReference>
<reference evidence="2 3" key="1">
    <citation type="submission" date="2017-11" db="EMBL/GenBank/DDBJ databases">
        <title>Draft genome sequence of Mitsuaria sp. HWN-4.</title>
        <authorList>
            <person name="Gundlapally S.R."/>
        </authorList>
    </citation>
    <scope>NUCLEOTIDE SEQUENCE [LARGE SCALE GENOMIC DNA]</scope>
    <source>
        <strain evidence="2 3">HWN-4</strain>
    </source>
</reference>
<name>A0A2G9CAW0_9BURK</name>
<evidence type="ECO:0000259" key="1">
    <source>
        <dbReference type="Pfam" id="PF13391"/>
    </source>
</evidence>
<dbReference type="RefSeq" id="WP_099861286.1">
    <property type="nucleotide sequence ID" value="NZ_PEOG01000019.1"/>
</dbReference>
<keyword evidence="2" id="KW-0540">Nuclease</keyword>
<comment type="caution">
    <text evidence="2">The sequence shown here is derived from an EMBL/GenBank/DDBJ whole genome shotgun (WGS) entry which is preliminary data.</text>
</comment>
<protein>
    <submittedName>
        <fullName evidence="2">HNH endonuclease</fullName>
    </submittedName>
</protein>
<organism evidence="2 3">
    <name type="scientific">Roseateles chitinivorans</name>
    <dbReference type="NCBI Taxonomy" id="2917965"/>
    <lineage>
        <taxon>Bacteria</taxon>
        <taxon>Pseudomonadati</taxon>
        <taxon>Pseudomonadota</taxon>
        <taxon>Betaproteobacteria</taxon>
        <taxon>Burkholderiales</taxon>
        <taxon>Sphaerotilaceae</taxon>
        <taxon>Roseateles</taxon>
    </lineage>
</organism>
<dbReference type="GO" id="GO:0004519">
    <property type="term" value="F:endonuclease activity"/>
    <property type="evidence" value="ECO:0007669"/>
    <property type="project" value="UniProtKB-KW"/>
</dbReference>
<sequence>MSAKSSAHWWVNHKQTFQQEFEGGYLWSPKTSASGANNEFYNNMRRAQPGDTVVSYADGRIRAVGVVSDTATTAPKPTSFRSVGSNWSEWGWLLPVQWQPVQVEARPTDDLARLLPALPRKYSPLRTSTGKGNQGAYLSEIGADLMALVMEWTQGLRGLPQPPCDTAVILEQVEEKECEEIQSDSSLSQSERATLILARKGQGAFRDQVIRLHERCVVTGVRDLRLLRASHIKPWRLCTTSMERLDPRNGLLLAPNLDQLFDKGLISFGEDGSLIVSSTLDERDVNALGLRQYITVKVPLAAHSSFIQYHREEIFIP</sequence>